<dbReference type="EMBL" id="ML993587">
    <property type="protein sequence ID" value="KAF2169883.1"/>
    <property type="molecule type" value="Genomic_DNA"/>
</dbReference>
<evidence type="ECO:0000256" key="1">
    <source>
        <dbReference type="SAM" id="MobiDB-lite"/>
    </source>
</evidence>
<feature type="compositionally biased region" description="Basic and acidic residues" evidence="1">
    <location>
        <begin position="164"/>
        <end position="181"/>
    </location>
</feature>
<keyword evidence="3" id="KW-1185">Reference proteome</keyword>
<sequence>MELNRRRNEQIFWNDRRRYPVRHIEQRLVEESIRIYNETGQHLELPETDLPPKRKSSEIEYSGMLPPSMIPELLEYSRPSTAGLRRRHQSAFSQRSRWSDGPSQRANSHAGAATYHGPVAAEHDRPSQQPYMPRATAENHRPMSPEAQMEQADPDYIYDAMPMEDAHSRSWEILTESHDTEYPNSDGTST</sequence>
<dbReference type="AlphaFoldDB" id="A0A6A6CT49"/>
<dbReference type="RefSeq" id="XP_033670772.1">
    <property type="nucleotide sequence ID" value="XM_033805321.1"/>
</dbReference>
<reference evidence="2" key="1">
    <citation type="journal article" date="2020" name="Stud. Mycol.">
        <title>101 Dothideomycetes genomes: a test case for predicting lifestyles and emergence of pathogens.</title>
        <authorList>
            <person name="Haridas S."/>
            <person name="Albert R."/>
            <person name="Binder M."/>
            <person name="Bloem J."/>
            <person name="Labutti K."/>
            <person name="Salamov A."/>
            <person name="Andreopoulos B."/>
            <person name="Baker S."/>
            <person name="Barry K."/>
            <person name="Bills G."/>
            <person name="Bluhm B."/>
            <person name="Cannon C."/>
            <person name="Castanera R."/>
            <person name="Culley D."/>
            <person name="Daum C."/>
            <person name="Ezra D."/>
            <person name="Gonzalez J."/>
            <person name="Henrissat B."/>
            <person name="Kuo A."/>
            <person name="Liang C."/>
            <person name="Lipzen A."/>
            <person name="Lutzoni F."/>
            <person name="Magnuson J."/>
            <person name="Mondo S."/>
            <person name="Nolan M."/>
            <person name="Ohm R."/>
            <person name="Pangilinan J."/>
            <person name="Park H.-J."/>
            <person name="Ramirez L."/>
            <person name="Alfaro M."/>
            <person name="Sun H."/>
            <person name="Tritt A."/>
            <person name="Yoshinaga Y."/>
            <person name="Zwiers L.-H."/>
            <person name="Turgeon B."/>
            <person name="Goodwin S."/>
            <person name="Spatafora J."/>
            <person name="Crous P."/>
            <person name="Grigoriev I."/>
        </authorList>
    </citation>
    <scope>NUCLEOTIDE SEQUENCE</scope>
    <source>
        <strain evidence="2">ATCC 36951</strain>
    </source>
</reference>
<protein>
    <submittedName>
        <fullName evidence="2">Uncharacterized protein</fullName>
    </submittedName>
</protein>
<dbReference type="GeneID" id="54558593"/>
<dbReference type="Proteomes" id="UP000799537">
    <property type="component" value="Unassembled WGS sequence"/>
</dbReference>
<proteinExistence type="predicted"/>
<feature type="compositionally biased region" description="Polar residues" evidence="1">
    <location>
        <begin position="90"/>
        <end position="107"/>
    </location>
</feature>
<evidence type="ECO:0000313" key="2">
    <source>
        <dbReference type="EMBL" id="KAF2169883.1"/>
    </source>
</evidence>
<organism evidence="2 3">
    <name type="scientific">Zasmidium cellare ATCC 36951</name>
    <dbReference type="NCBI Taxonomy" id="1080233"/>
    <lineage>
        <taxon>Eukaryota</taxon>
        <taxon>Fungi</taxon>
        <taxon>Dikarya</taxon>
        <taxon>Ascomycota</taxon>
        <taxon>Pezizomycotina</taxon>
        <taxon>Dothideomycetes</taxon>
        <taxon>Dothideomycetidae</taxon>
        <taxon>Mycosphaerellales</taxon>
        <taxon>Mycosphaerellaceae</taxon>
        <taxon>Zasmidium</taxon>
    </lineage>
</organism>
<accession>A0A6A6CT49</accession>
<feature type="region of interest" description="Disordered" evidence="1">
    <location>
        <begin position="81"/>
        <end position="190"/>
    </location>
</feature>
<gene>
    <name evidence="2" type="ORF">M409DRAFT_20297</name>
</gene>
<evidence type="ECO:0000313" key="3">
    <source>
        <dbReference type="Proteomes" id="UP000799537"/>
    </source>
</evidence>
<name>A0A6A6CT49_ZASCE</name>